<dbReference type="InterPro" id="IPR050095">
    <property type="entry name" value="ECF_ABC_transporter_ATP-bd"/>
</dbReference>
<keyword evidence="6 10" id="KW-0067">ATP-binding</keyword>
<dbReference type="InterPro" id="IPR017871">
    <property type="entry name" value="ABC_transporter-like_CS"/>
</dbReference>
<dbReference type="PANTHER" id="PTHR43553">
    <property type="entry name" value="HEAVY METAL TRANSPORTER"/>
    <property type="match status" value="1"/>
</dbReference>
<organism evidence="10 11">
    <name type="scientific">Trueperella pyogenes</name>
    <dbReference type="NCBI Taxonomy" id="1661"/>
    <lineage>
        <taxon>Bacteria</taxon>
        <taxon>Bacillati</taxon>
        <taxon>Actinomycetota</taxon>
        <taxon>Actinomycetes</taxon>
        <taxon>Actinomycetales</taxon>
        <taxon>Actinomycetaceae</taxon>
        <taxon>Trueperella</taxon>
    </lineage>
</organism>
<dbReference type="Proteomes" id="UP000275951">
    <property type="component" value="Chromosome"/>
</dbReference>
<dbReference type="SMART" id="SM00382">
    <property type="entry name" value="AAA"/>
    <property type="match status" value="2"/>
</dbReference>
<evidence type="ECO:0000256" key="8">
    <source>
        <dbReference type="ARBA" id="ARBA00023136"/>
    </source>
</evidence>
<feature type="domain" description="ABC transporter" evidence="9">
    <location>
        <begin position="321"/>
        <end position="554"/>
    </location>
</feature>
<dbReference type="PROSITE" id="PS00211">
    <property type="entry name" value="ABC_TRANSPORTER_1"/>
    <property type="match status" value="1"/>
</dbReference>
<protein>
    <submittedName>
        <fullName evidence="10">ABC transporter ATP-binding protein</fullName>
    </submittedName>
</protein>
<evidence type="ECO:0000256" key="2">
    <source>
        <dbReference type="ARBA" id="ARBA00005417"/>
    </source>
</evidence>
<keyword evidence="3" id="KW-0813">Transport</keyword>
<dbReference type="NCBIfam" id="NF010167">
    <property type="entry name" value="PRK13648.1"/>
    <property type="match status" value="2"/>
</dbReference>
<dbReference type="FunFam" id="3.40.50.300:FF:000224">
    <property type="entry name" value="Energy-coupling factor transporter ATP-binding protein EcfA"/>
    <property type="match status" value="2"/>
</dbReference>
<evidence type="ECO:0000256" key="4">
    <source>
        <dbReference type="ARBA" id="ARBA00022475"/>
    </source>
</evidence>
<dbReference type="GO" id="GO:0016887">
    <property type="term" value="F:ATP hydrolysis activity"/>
    <property type="evidence" value="ECO:0007669"/>
    <property type="project" value="InterPro"/>
</dbReference>
<dbReference type="GO" id="GO:0005524">
    <property type="term" value="F:ATP binding"/>
    <property type="evidence" value="ECO:0007669"/>
    <property type="project" value="UniProtKB-KW"/>
</dbReference>
<feature type="domain" description="ABC transporter" evidence="9">
    <location>
        <begin position="16"/>
        <end position="255"/>
    </location>
</feature>
<dbReference type="Gene3D" id="3.40.50.300">
    <property type="entry name" value="P-loop containing nucleotide triphosphate hydrolases"/>
    <property type="match status" value="2"/>
</dbReference>
<keyword evidence="7" id="KW-1278">Translocase</keyword>
<keyword evidence="5" id="KW-0547">Nucleotide-binding</keyword>
<evidence type="ECO:0000256" key="5">
    <source>
        <dbReference type="ARBA" id="ARBA00022741"/>
    </source>
</evidence>
<dbReference type="InterPro" id="IPR003439">
    <property type="entry name" value="ABC_transporter-like_ATP-bd"/>
</dbReference>
<dbReference type="InterPro" id="IPR015856">
    <property type="entry name" value="ABC_transpr_CbiO/EcfA_su"/>
</dbReference>
<comment type="subcellular location">
    <subcellularLocation>
        <location evidence="1">Cell membrane</location>
    </subcellularLocation>
</comment>
<dbReference type="GO" id="GO:0043190">
    <property type="term" value="C:ATP-binding cassette (ABC) transporter complex"/>
    <property type="evidence" value="ECO:0007669"/>
    <property type="project" value="TreeGrafter"/>
</dbReference>
<evidence type="ECO:0000259" key="9">
    <source>
        <dbReference type="PROSITE" id="PS50893"/>
    </source>
</evidence>
<evidence type="ECO:0000256" key="3">
    <source>
        <dbReference type="ARBA" id="ARBA00022448"/>
    </source>
</evidence>
<keyword evidence="8" id="KW-0472">Membrane</keyword>
<evidence type="ECO:0000313" key="10">
    <source>
        <dbReference type="EMBL" id="AZR07441.1"/>
    </source>
</evidence>
<name>A0A3S9QNA9_9ACTO</name>
<accession>A0A3S9QNA9</accession>
<keyword evidence="4" id="KW-1003">Cell membrane</keyword>
<dbReference type="CDD" id="cd03225">
    <property type="entry name" value="ABC_cobalt_CbiO_domain1"/>
    <property type="match status" value="2"/>
</dbReference>
<comment type="similarity">
    <text evidence="2">Belongs to the ABC transporter superfamily.</text>
</comment>
<evidence type="ECO:0000256" key="1">
    <source>
        <dbReference type="ARBA" id="ARBA00004236"/>
    </source>
</evidence>
<evidence type="ECO:0000313" key="11">
    <source>
        <dbReference type="Proteomes" id="UP000275951"/>
    </source>
</evidence>
<dbReference type="SUPFAM" id="SSF52540">
    <property type="entry name" value="P-loop containing nucleoside triphosphate hydrolases"/>
    <property type="match status" value="2"/>
</dbReference>
<dbReference type="AlphaFoldDB" id="A0A3S9QNA9"/>
<reference evidence="10 11" key="1">
    <citation type="submission" date="2018-11" db="EMBL/GenBank/DDBJ databases">
        <title>Multidrug-resistant genes are associated with an 42-kb island TGI1 carrying a complex class 1 integron in a Trueperella pyogenes.</title>
        <authorList>
            <person name="Dong W."/>
        </authorList>
    </citation>
    <scope>NUCLEOTIDE SEQUENCE [LARGE SCALE GENOMIC DNA]</scope>
    <source>
        <strain evidence="10 11">TP4</strain>
    </source>
</reference>
<evidence type="ECO:0000256" key="7">
    <source>
        <dbReference type="ARBA" id="ARBA00022967"/>
    </source>
</evidence>
<dbReference type="PANTHER" id="PTHR43553:SF21">
    <property type="entry name" value="ABC TRANSPORTER ATP-BINDING PROTEIN MA_1418-RELATED"/>
    <property type="match status" value="1"/>
</dbReference>
<dbReference type="EMBL" id="CP033905">
    <property type="protein sequence ID" value="AZR07441.1"/>
    <property type="molecule type" value="Genomic_DNA"/>
</dbReference>
<sequence length="587" mass="64052">MDKSCDLGGTMKEFIIDAENLGFTYKGSNNRQLSHISVKIKAGERVAVMGATGAGKTTFAMMLNGIIPHHHPGDLYGKLCIRNKVTHEVGIEELVTNVGLVMQDPEAQLTVRCALDDAAVGPANLGLPRDDVWSRATRALCEVGLSDLEDRDTSQMSGGQQQRLAIAGILAMTPDILVLDEPTSELDPAGTREIYRIIEEQCSAGRTVVLIDHDSDRVVNWADKLLVLSKGEAVYFGPPDEFFRDEERVRQAQLRQPAKFELLSVANEVGLLKEQETSISSDELLEKLSIVIKDATASQKSEFIGSNAVTPSPEKEGPSAIEVHGLAHRYQSGVLALDNVSIDIASGDFVALLGTNGAGKTTFARHLVNLLHPTAGEVLINGSDTAGRKVHELASEIGYVFQNPDHQIFANSVFDEVAFGLRNFGFSETEIPDRVYEVLSRVHLEEKIDVHPFTLGRGERQRVAVASVLALKPEILVIDEPTTGQDWNGAVTMLELVRELNAEGKTIVMITRDMLLASLYARRAVVFQNAKIALDVPMSDLFADSEVVRSLNLEVPAITDLTSKLHLGNVYSRAQLHAKLERIAHAS</sequence>
<dbReference type="InterPro" id="IPR027417">
    <property type="entry name" value="P-loop_NTPase"/>
</dbReference>
<dbReference type="Pfam" id="PF00005">
    <property type="entry name" value="ABC_tran"/>
    <property type="match status" value="2"/>
</dbReference>
<proteinExistence type="inferred from homology"/>
<dbReference type="GO" id="GO:0042626">
    <property type="term" value="F:ATPase-coupled transmembrane transporter activity"/>
    <property type="evidence" value="ECO:0007669"/>
    <property type="project" value="TreeGrafter"/>
</dbReference>
<evidence type="ECO:0000256" key="6">
    <source>
        <dbReference type="ARBA" id="ARBA00022840"/>
    </source>
</evidence>
<gene>
    <name evidence="10" type="ORF">EBQ10_09200</name>
</gene>
<dbReference type="PROSITE" id="PS50893">
    <property type="entry name" value="ABC_TRANSPORTER_2"/>
    <property type="match status" value="2"/>
</dbReference>
<dbReference type="InterPro" id="IPR003593">
    <property type="entry name" value="AAA+_ATPase"/>
</dbReference>